<dbReference type="EMBL" id="AKWD02000057">
    <property type="protein sequence ID" value="EMO52175.1"/>
    <property type="molecule type" value="Genomic_DNA"/>
</dbReference>
<sequence length="47" mass="5592">MSSIIIHFSEKSRDLNFVDRFLKCESYCKISFGKYDLKSQKDKKDVI</sequence>
<name>M6V5M2_9LEPT</name>
<reference evidence="1 2" key="1">
    <citation type="submission" date="2013-01" db="EMBL/GenBank/DDBJ databases">
        <authorList>
            <person name="Harkins D.M."/>
            <person name="Durkin A.S."/>
            <person name="Brinkac L.M."/>
            <person name="Haft D.H."/>
            <person name="Selengut J.D."/>
            <person name="Sanka R."/>
            <person name="DePew J."/>
            <person name="Purushe J."/>
            <person name="Matthias M.A."/>
            <person name="Vinetz J.M."/>
            <person name="Sutton G.G."/>
            <person name="Nierman W.C."/>
            <person name="Fouts D.E."/>
        </authorList>
    </citation>
    <scope>NUCLEOTIDE SEQUENCE [LARGE SCALE GENOMIC DNA]</scope>
    <source>
        <strain evidence="1 2">HAI1536</strain>
    </source>
</reference>
<dbReference type="AlphaFoldDB" id="M6V5M2"/>
<gene>
    <name evidence="1" type="ORF">LEP1GSC172_0176</name>
</gene>
<accession>M6V5M2</accession>
<evidence type="ECO:0000313" key="1">
    <source>
        <dbReference type="EMBL" id="EMO52175.1"/>
    </source>
</evidence>
<evidence type="ECO:0000313" key="2">
    <source>
        <dbReference type="Proteomes" id="UP000012112"/>
    </source>
</evidence>
<comment type="caution">
    <text evidence="1">The sequence shown here is derived from an EMBL/GenBank/DDBJ whole genome shotgun (WGS) entry which is preliminary data.</text>
</comment>
<proteinExistence type="predicted"/>
<protein>
    <submittedName>
        <fullName evidence="1">Uncharacterized protein</fullName>
    </submittedName>
</protein>
<organism evidence="1 2">
    <name type="scientific">Leptospira noguchii</name>
    <dbReference type="NCBI Taxonomy" id="28182"/>
    <lineage>
        <taxon>Bacteria</taxon>
        <taxon>Pseudomonadati</taxon>
        <taxon>Spirochaetota</taxon>
        <taxon>Spirochaetia</taxon>
        <taxon>Leptospirales</taxon>
        <taxon>Leptospiraceae</taxon>
        <taxon>Leptospira</taxon>
    </lineage>
</organism>
<dbReference type="Proteomes" id="UP000012112">
    <property type="component" value="Unassembled WGS sequence"/>
</dbReference>